<dbReference type="Proteomes" id="UP000318733">
    <property type="component" value="Unassembled WGS sequence"/>
</dbReference>
<comment type="caution">
    <text evidence="2">The sequence shown here is derived from an EMBL/GenBank/DDBJ whole genome shotgun (WGS) entry which is preliminary data.</text>
</comment>
<feature type="signal peptide" evidence="1">
    <location>
        <begin position="1"/>
        <end position="20"/>
    </location>
</feature>
<evidence type="ECO:0000256" key="1">
    <source>
        <dbReference type="SAM" id="SignalP"/>
    </source>
</evidence>
<reference evidence="2 3" key="1">
    <citation type="submission" date="2019-07" db="EMBL/GenBank/DDBJ databases">
        <authorList>
            <person name="Huq M.A."/>
        </authorList>
    </citation>
    <scope>NUCLEOTIDE SEQUENCE [LARGE SCALE GENOMIC DNA]</scope>
    <source>
        <strain evidence="2 3">MAH-19</strain>
    </source>
</reference>
<evidence type="ECO:0000313" key="3">
    <source>
        <dbReference type="Proteomes" id="UP000318733"/>
    </source>
</evidence>
<dbReference type="EMBL" id="VLPK01000003">
    <property type="protein sequence ID" value="TSJ39369.1"/>
    <property type="molecule type" value="Genomic_DNA"/>
</dbReference>
<name>A0A556MHM2_9SPHI</name>
<dbReference type="AlphaFoldDB" id="A0A556MHM2"/>
<dbReference type="Gene3D" id="3.20.20.80">
    <property type="entry name" value="Glycosidases"/>
    <property type="match status" value="1"/>
</dbReference>
<keyword evidence="1" id="KW-0732">Signal</keyword>
<protein>
    <recommendedName>
        <fullName evidence="4">DUF5010 domain-containing protein</fullName>
    </recommendedName>
</protein>
<dbReference type="RefSeq" id="WP_144249406.1">
    <property type="nucleotide sequence ID" value="NZ_VLPK01000003.1"/>
</dbReference>
<gene>
    <name evidence="2" type="ORF">FO440_16610</name>
</gene>
<organism evidence="2 3">
    <name type="scientific">Mucilaginibacter corticis</name>
    <dbReference type="NCBI Taxonomy" id="2597670"/>
    <lineage>
        <taxon>Bacteria</taxon>
        <taxon>Pseudomonadati</taxon>
        <taxon>Bacteroidota</taxon>
        <taxon>Sphingobacteriia</taxon>
        <taxon>Sphingobacteriales</taxon>
        <taxon>Sphingobacteriaceae</taxon>
        <taxon>Mucilaginibacter</taxon>
    </lineage>
</organism>
<feature type="chain" id="PRO_5021733467" description="DUF5010 domain-containing protein" evidence="1">
    <location>
        <begin position="21"/>
        <end position="669"/>
    </location>
</feature>
<evidence type="ECO:0000313" key="2">
    <source>
        <dbReference type="EMBL" id="TSJ39369.1"/>
    </source>
</evidence>
<sequence>MKNKVWLLLLLLLCVVYANAQNIAAESNTYRDLYSDTWVATDALGRTMPTIDLAGPVKKNHKRIVGIFYITWHSNNLANMKSPYSADVTKVLAADSNARIDAKNPQWKEGSYHWGEPEMGYFLSRDEYVIRKDMSMLTDAGVDVLIFDVTNAVRYWDEWETIFTVMEKMKAGGNKVPQFCFWAYNGPVITVVQDLYDKIYKVNKYHNLWFYWDGKPLLLYNGSPQAKDAIGNVQQNPNPHYDEAALTEKNNPHYGNKDYTDKFYTDYTQEVKNTFTPRSMWWGYYKWAGKRYVGTEDNWSFGYDLGDKKVRSLNPDSLMATHKGEREEYAVTPAQHPASMIGKSWSRANGEPQLNARDLPVDTYVPWLKKKVANPQGYGIYFQERWDEALKADPSFLYINDWNEWTAGKYQPDAGSTFDFMRRKNSFFFVDQYNAEFNRSIQPMKGGYTDNYYMQMAENIRRYKGVRPIPELKGIAQIKIDGDFNDWTAIKTEYRDTKGDIAHRNNNGYGGLHYTDTSGRNDILTCKIGIDKTNINFYAETDKALTPSSGKNWMLLFIDADKNTNTGWYGYDFMINKKVIDDKTTTLYRYDVKAPGDHWVEVAKVNYRYKGNKLEVAIPRTLLKLQANSLSFDYHWSDNAESLSDIISMSTTGDSAPNRRFNFRCAWKN</sequence>
<accession>A0A556MHM2</accession>
<dbReference type="OrthoDB" id="9813735at2"/>
<keyword evidence="3" id="KW-1185">Reference proteome</keyword>
<proteinExistence type="predicted"/>
<evidence type="ECO:0008006" key="4">
    <source>
        <dbReference type="Google" id="ProtNLM"/>
    </source>
</evidence>